<protein>
    <submittedName>
        <fullName evidence="10">Membrane protein</fullName>
    </submittedName>
</protein>
<evidence type="ECO:0000256" key="6">
    <source>
        <dbReference type="ARBA" id="ARBA00023136"/>
    </source>
</evidence>
<feature type="transmembrane region" description="Helical" evidence="8">
    <location>
        <begin position="223"/>
        <end position="244"/>
    </location>
</feature>
<dbReference type="InterPro" id="IPR004869">
    <property type="entry name" value="MMPL_dom"/>
</dbReference>
<keyword evidence="4 8" id="KW-0812">Transmembrane</keyword>
<dbReference type="Proteomes" id="UP000465304">
    <property type="component" value="Unassembled WGS sequence"/>
</dbReference>
<keyword evidence="3" id="KW-1003">Cell membrane</keyword>
<proteinExistence type="inferred from homology"/>
<feature type="region of interest" description="Disordered" evidence="7">
    <location>
        <begin position="795"/>
        <end position="820"/>
    </location>
</feature>
<dbReference type="SUPFAM" id="SSF82866">
    <property type="entry name" value="Multidrug efflux transporter AcrB transmembrane domain"/>
    <property type="match status" value="2"/>
</dbReference>
<dbReference type="InterPro" id="IPR000731">
    <property type="entry name" value="SSD"/>
</dbReference>
<feature type="transmembrane region" description="Helical" evidence="8">
    <location>
        <begin position="591"/>
        <end position="609"/>
    </location>
</feature>
<feature type="domain" description="SSD" evidence="9">
    <location>
        <begin position="220"/>
        <end position="351"/>
    </location>
</feature>
<dbReference type="PROSITE" id="PS50156">
    <property type="entry name" value="SSD"/>
    <property type="match status" value="2"/>
</dbReference>
<feature type="transmembrane region" description="Helical" evidence="8">
    <location>
        <begin position="395"/>
        <end position="420"/>
    </location>
</feature>
<feature type="transmembrane region" description="Helical" evidence="8">
    <location>
        <begin position="31"/>
        <end position="49"/>
    </location>
</feature>
<keyword evidence="5 8" id="KW-1133">Transmembrane helix</keyword>
<feature type="transmembrane region" description="Helical" evidence="8">
    <location>
        <begin position="328"/>
        <end position="353"/>
    </location>
</feature>
<evidence type="ECO:0000256" key="7">
    <source>
        <dbReference type="SAM" id="MobiDB-lite"/>
    </source>
</evidence>
<organism evidence="10 11">
    <name type="scientific">Mycolicibacterium hippocampi</name>
    <dbReference type="NCBI Taxonomy" id="659824"/>
    <lineage>
        <taxon>Bacteria</taxon>
        <taxon>Bacillati</taxon>
        <taxon>Actinomycetota</taxon>
        <taxon>Actinomycetes</taxon>
        <taxon>Mycobacteriales</taxon>
        <taxon>Mycobacteriaceae</taxon>
        <taxon>Mycolicibacterium</taxon>
    </lineage>
</organism>
<evidence type="ECO:0000259" key="9">
    <source>
        <dbReference type="PROSITE" id="PS50156"/>
    </source>
</evidence>
<sequence>MDPAVTQAAVPERANVLHRIAGLAIAAPRRVLAVTALLMVLAGVFALPVTKSLSAGGFQDPAAESARAAQLLSDKFGQSDIQLIFMVTAPDGVVGAGARAAGTEIADYLDDEPHVTGVISAWTAPEPAAGNLISVDGKSGLVVAGIAGGEKQAPARAQAMTDAVADFVQLRHPDVTVQAGGSATVFAQITSQTGRDVLLMEAIAIPISFVVLVWVFGGLLAAVLPVMVGGLAIVGSLAVLRLIASATDVSIFALNLSTALGLALAIDYTLLIVSRYRDEISAGAPREQALVQTMLTAGRTVVFSATTVALSLAAMVLFPMYFLKSFAYAGIATVALCAVAALVVTPAAIVLLGDRLDAWDVRRGIRRLRGRGEPPPTPVPQRFWYRWTISVMRRALPVGLAGSAVLIVAGLPFLGITWGFPDDRVLPQSASAHQVGDRMREGFADDSATAVTIVIPDAAGLAPQEIERYAARLSTVADVAAVSAPTGAFAEGTRIGAPVAAAAQADGSAFLTVTTEALLFSAASEAQLDRLHEVGTPGGRLVEFAGMAQVNRDSVAAITSRVPVVLAVIAVVTFALLFLLTGSLILPVKALVLNVLSLTAAFGALVWIFQEGHLGAFGTTPTGTLVATMPILLFCIAFGLSMDYEVFLIARIREYWLASGRTLADNHESVALGLAHTGRVITAAALVMSISFAALIASQVSFMRMFGVGLTLAILVDATLVRLVLVPAFMRGMGRWNWWAPQPLARLHRRLGGDAKVGVEVKVEVNVEKMKPGPLAKAQVTDPAKTFLLVNPTKAHPAPNDLRTRGPQWCGRGVTDREPD</sequence>
<evidence type="ECO:0000256" key="1">
    <source>
        <dbReference type="ARBA" id="ARBA00004651"/>
    </source>
</evidence>
<comment type="similarity">
    <text evidence="2">Belongs to the resistance-nodulation-cell division (RND) (TC 2.A.6) family. MmpL subfamily.</text>
</comment>
<feature type="transmembrane region" description="Helical" evidence="8">
    <location>
        <begin position="301"/>
        <end position="322"/>
    </location>
</feature>
<feature type="domain" description="SSD" evidence="9">
    <location>
        <begin position="554"/>
        <end position="731"/>
    </location>
</feature>
<dbReference type="GO" id="GO:0005886">
    <property type="term" value="C:plasma membrane"/>
    <property type="evidence" value="ECO:0007669"/>
    <property type="project" value="UniProtKB-SubCell"/>
</dbReference>
<evidence type="ECO:0000313" key="11">
    <source>
        <dbReference type="Proteomes" id="UP000465304"/>
    </source>
</evidence>
<dbReference type="PANTHER" id="PTHR33406:SF11">
    <property type="entry name" value="MEMBRANE PROTEIN SCO6666-RELATED"/>
    <property type="match status" value="1"/>
</dbReference>
<evidence type="ECO:0000256" key="3">
    <source>
        <dbReference type="ARBA" id="ARBA00022475"/>
    </source>
</evidence>
<dbReference type="Pfam" id="PF03176">
    <property type="entry name" value="MMPL"/>
    <property type="match status" value="2"/>
</dbReference>
<feature type="transmembrane region" description="Helical" evidence="8">
    <location>
        <begin position="197"/>
        <end position="216"/>
    </location>
</feature>
<keyword evidence="11" id="KW-1185">Reference proteome</keyword>
<comment type="caution">
    <text evidence="10">The sequence shown here is derived from an EMBL/GenBank/DDBJ whole genome shotgun (WGS) entry which is preliminary data.</text>
</comment>
<evidence type="ECO:0000256" key="2">
    <source>
        <dbReference type="ARBA" id="ARBA00010157"/>
    </source>
</evidence>
<feature type="transmembrane region" description="Helical" evidence="8">
    <location>
        <begin position="702"/>
        <end position="725"/>
    </location>
</feature>
<evidence type="ECO:0000256" key="5">
    <source>
        <dbReference type="ARBA" id="ARBA00022989"/>
    </source>
</evidence>
<name>A0A7I9ZNP5_9MYCO</name>
<dbReference type="InterPro" id="IPR050545">
    <property type="entry name" value="Mycobact_MmpL"/>
</dbReference>
<dbReference type="PANTHER" id="PTHR33406">
    <property type="entry name" value="MEMBRANE PROTEIN MJ1562-RELATED"/>
    <property type="match status" value="1"/>
</dbReference>
<keyword evidence="6 8" id="KW-0472">Membrane</keyword>
<dbReference type="AlphaFoldDB" id="A0A7I9ZNP5"/>
<dbReference type="Gene3D" id="1.20.1640.10">
    <property type="entry name" value="Multidrug efflux transporter AcrB transmembrane domain"/>
    <property type="match status" value="2"/>
</dbReference>
<feature type="transmembrane region" description="Helical" evidence="8">
    <location>
        <begin position="564"/>
        <end position="586"/>
    </location>
</feature>
<evidence type="ECO:0000313" key="10">
    <source>
        <dbReference type="EMBL" id="GFH02286.1"/>
    </source>
</evidence>
<dbReference type="EMBL" id="BLLB01000002">
    <property type="protein sequence ID" value="GFH02286.1"/>
    <property type="molecule type" value="Genomic_DNA"/>
</dbReference>
<feature type="transmembrane region" description="Helical" evidence="8">
    <location>
        <begin position="629"/>
        <end position="650"/>
    </location>
</feature>
<gene>
    <name evidence="10" type="ORF">MHIP_27690</name>
</gene>
<comment type="subcellular location">
    <subcellularLocation>
        <location evidence="1">Cell membrane</location>
        <topology evidence="1">Multi-pass membrane protein</topology>
    </subcellularLocation>
</comment>
<feature type="transmembrane region" description="Helical" evidence="8">
    <location>
        <begin position="250"/>
        <end position="273"/>
    </location>
</feature>
<evidence type="ECO:0000256" key="8">
    <source>
        <dbReference type="SAM" id="Phobius"/>
    </source>
</evidence>
<feature type="transmembrane region" description="Helical" evidence="8">
    <location>
        <begin position="671"/>
        <end position="696"/>
    </location>
</feature>
<reference evidence="10 11" key="1">
    <citation type="journal article" date="2019" name="Emerg. Microbes Infect.">
        <title>Comprehensive subspecies identification of 175 nontuberculous mycobacteria species based on 7547 genomic profiles.</title>
        <authorList>
            <person name="Matsumoto Y."/>
            <person name="Kinjo T."/>
            <person name="Motooka D."/>
            <person name="Nabeya D."/>
            <person name="Jung N."/>
            <person name="Uechi K."/>
            <person name="Horii T."/>
            <person name="Iida T."/>
            <person name="Fujita J."/>
            <person name="Nakamura S."/>
        </authorList>
    </citation>
    <scope>NUCLEOTIDE SEQUENCE [LARGE SCALE GENOMIC DNA]</scope>
    <source>
        <strain evidence="10 11">JCM 30996</strain>
    </source>
</reference>
<accession>A0A7I9ZNP5</accession>
<evidence type="ECO:0000256" key="4">
    <source>
        <dbReference type="ARBA" id="ARBA00022692"/>
    </source>
</evidence>